<sequence>MSNKWFIIFILLFLFLLISISSARVCPLGKFGWHCKFSCFCVEGDCDSDAGYCPSGCKKNRYGPGCQLLSVYRYSKLAHGYLGNADRTESGKQCVLWNNTVFVEFYGLKASNFPDKEIPGAVCRNPQDQSLNKLGLTDKGPWCFTNYIEDSTYMDTCDLPLRGCDPGRFGEMCEFECHCKNEEPCSQLGSCPHGCHPGWMNTTCQTRCESGHYGDGCKSTCGHCKSAPCDFEMGDCEDGCSAGWKGSLCKTGCDTGEYGENCQEACGACIEGTCDSGTGQCVRGCQDGYTGALCKTECDAGRYGTNCSGTCGHCLSGNCHFVSGACMGGCSPGWQGEKCQEACDDFSYGENCSSKCGACRGLTPCHKETGLCTEGCEPEFVGNLCLDLAPPIKLPQNSSLGSALGGVAAVLIVIAIAFVVFILIRRKRKRKDPLSMKLKTDEERKSTDFPPSKETDGLIANESSMSDHLDDTDPNLNEPIYANVNSKKQSSPVQLPDLFEYIRENKKNECEGFKKEFNELPHGLMALCDEARKPANKPKNRYGNITAYDHSRVVLEPLPNDPNSDYINANFVDGYNRKEAYIASQGPTKVMIRDFWRMVWQKRVCKIVMLTNLMEACKKKCEQYWSEEGAAKYGDISVEMLDTALFNDFTIRTFKIAANGSSRIVKQFHFTSWSDHGALIYPTPLLTFRRKVRMYSPDSTAPVVVHCSAGIGRSGTYIALDYLLDQAKNESIVDILKCAQLMRANRINMIQTWEQYVFVYETLLEASLAGETTIPHSAFRAQYEELCRPAEDEGPTQMEKQFQVLQKLTTSIDSAQFKEALEPENVSKNRVKNILPARRCRPNLYTQVEGCNNYINAMFLPGYIHRDSFIVTQMPLPNTVADFWRMLYDYNSHTVVMLNEFDRNDKSCALYWPEEYGYTVEYDPLSIELLSSTEDNNVSIRIFKLSNRIKKEERAIKQFQLKTWTENQIVPSNPDALMHVIEMVYDWMKQNGKGPITVHCMNGAKKSGLFCGINLMFERMQRDHEVDVFQTLKTIRVNRPQFIEDSVSPGLIQHHSHGFRG</sequence>
<dbReference type="PRINTS" id="PR00700">
    <property type="entry name" value="PRTYPHPHTASE"/>
</dbReference>
<keyword evidence="9" id="KW-1133">Transmembrane helix</keyword>
<dbReference type="Gene3D" id="3.90.190.10">
    <property type="entry name" value="Protein tyrosine phosphatase superfamily"/>
    <property type="match status" value="2"/>
</dbReference>
<accession>A0A8W8NQJ0</accession>
<dbReference type="PROSITE" id="PS50055">
    <property type="entry name" value="TYR_PHOSPHATASE_PTP"/>
    <property type="match status" value="2"/>
</dbReference>
<dbReference type="PROSITE" id="PS50056">
    <property type="entry name" value="TYR_PHOSPHATASE_2"/>
    <property type="match status" value="2"/>
</dbReference>
<feature type="compositionally biased region" description="Basic and acidic residues" evidence="8">
    <location>
        <begin position="433"/>
        <end position="456"/>
    </location>
</feature>
<dbReference type="InterPro" id="IPR003595">
    <property type="entry name" value="Tyr_Pase_cat"/>
</dbReference>
<comment type="catalytic activity">
    <reaction evidence="6">
        <text>O-phospho-L-tyrosyl-[protein] + H2O = L-tyrosyl-[protein] + phosphate</text>
        <dbReference type="Rhea" id="RHEA:10684"/>
        <dbReference type="Rhea" id="RHEA-COMP:10136"/>
        <dbReference type="Rhea" id="RHEA-COMP:20101"/>
        <dbReference type="ChEBI" id="CHEBI:15377"/>
        <dbReference type="ChEBI" id="CHEBI:43474"/>
        <dbReference type="ChEBI" id="CHEBI:46858"/>
        <dbReference type="ChEBI" id="CHEBI:61978"/>
        <dbReference type="EC" id="3.1.3.48"/>
    </reaction>
</comment>
<evidence type="ECO:0000256" key="7">
    <source>
        <dbReference type="PROSITE-ProRule" id="PRU00121"/>
    </source>
</evidence>
<evidence type="ECO:0000256" key="2">
    <source>
        <dbReference type="ARBA" id="ARBA00013064"/>
    </source>
</evidence>
<keyword evidence="7" id="KW-0420">Kringle</keyword>
<dbReference type="EnsemblMetazoa" id="G74.1">
    <property type="protein sequence ID" value="G74.1:cds"/>
    <property type="gene ID" value="G74"/>
</dbReference>
<evidence type="ECO:0000256" key="6">
    <source>
        <dbReference type="ARBA" id="ARBA00051722"/>
    </source>
</evidence>
<evidence type="ECO:0000259" key="12">
    <source>
        <dbReference type="PROSITE" id="PS50056"/>
    </source>
</evidence>
<evidence type="ECO:0000256" key="10">
    <source>
        <dbReference type="SAM" id="SignalP"/>
    </source>
</evidence>
<dbReference type="InterPro" id="IPR013806">
    <property type="entry name" value="Kringle-like"/>
</dbReference>
<evidence type="ECO:0000256" key="3">
    <source>
        <dbReference type="ARBA" id="ARBA00022801"/>
    </source>
</evidence>
<keyword evidence="9" id="KW-0472">Membrane</keyword>
<dbReference type="SUPFAM" id="SSF57440">
    <property type="entry name" value="Kringle-like"/>
    <property type="match status" value="1"/>
</dbReference>
<dbReference type="AlphaFoldDB" id="A0A8W8NQJ0"/>
<dbReference type="SMART" id="SM00404">
    <property type="entry name" value="PTPc_motif"/>
    <property type="match status" value="2"/>
</dbReference>
<reference evidence="14" key="1">
    <citation type="submission" date="2022-08" db="UniProtKB">
        <authorList>
            <consortium name="EnsemblMetazoa"/>
        </authorList>
    </citation>
    <scope>IDENTIFICATION</scope>
    <source>
        <strain evidence="14">05x7-T-G4-1.051#20</strain>
    </source>
</reference>
<evidence type="ECO:0000256" key="4">
    <source>
        <dbReference type="ARBA" id="ARBA00022912"/>
    </source>
</evidence>
<dbReference type="SMART" id="SM00130">
    <property type="entry name" value="KR"/>
    <property type="match status" value="1"/>
</dbReference>
<protein>
    <recommendedName>
        <fullName evidence="2">protein-tyrosine-phosphatase</fullName>
        <ecNumber evidence="2">3.1.3.48</ecNumber>
    </recommendedName>
</protein>
<evidence type="ECO:0000313" key="14">
    <source>
        <dbReference type="EnsemblMetazoa" id="G74.1:cds"/>
    </source>
</evidence>
<dbReference type="PANTHER" id="PTHR19134">
    <property type="entry name" value="RECEPTOR-TYPE TYROSINE-PROTEIN PHOSPHATASE"/>
    <property type="match status" value="1"/>
</dbReference>
<proteinExistence type="inferred from homology"/>
<feature type="transmembrane region" description="Helical" evidence="9">
    <location>
        <begin position="400"/>
        <end position="424"/>
    </location>
</feature>
<feature type="domain" description="Kringle" evidence="13">
    <location>
        <begin position="80"/>
        <end position="164"/>
    </location>
</feature>
<comment type="similarity">
    <text evidence="1">Belongs to the protein-tyrosine phosphatase family.</text>
</comment>
<evidence type="ECO:0000259" key="13">
    <source>
        <dbReference type="PROSITE" id="PS50070"/>
    </source>
</evidence>
<dbReference type="FunFam" id="3.90.190.10:FF:000102">
    <property type="entry name" value="Receptor-type tyrosine-protein phosphatase"/>
    <property type="match status" value="1"/>
</dbReference>
<feature type="domain" description="Tyrosine-protein phosphatase" evidence="11">
    <location>
        <begin position="798"/>
        <end position="1044"/>
    </location>
</feature>
<dbReference type="InterPro" id="IPR000242">
    <property type="entry name" value="PTP_cat"/>
</dbReference>
<evidence type="ECO:0000256" key="8">
    <source>
        <dbReference type="SAM" id="MobiDB-lite"/>
    </source>
</evidence>
<dbReference type="Pfam" id="PF00102">
    <property type="entry name" value="Y_phosphatase"/>
    <property type="match status" value="2"/>
</dbReference>
<feature type="domain" description="Tyrosine specific protein phosphatases" evidence="12">
    <location>
        <begin position="975"/>
        <end position="1044"/>
    </location>
</feature>
<feature type="domain" description="Tyrosine specific protein phosphatases" evidence="12">
    <location>
        <begin position="686"/>
        <end position="757"/>
    </location>
</feature>
<dbReference type="CDD" id="cd12087">
    <property type="entry name" value="TM_EGFR-like"/>
    <property type="match status" value="1"/>
</dbReference>
<evidence type="ECO:0000256" key="5">
    <source>
        <dbReference type="ARBA" id="ARBA00023157"/>
    </source>
</evidence>
<keyword evidence="15" id="KW-1185">Reference proteome</keyword>
<evidence type="ECO:0000256" key="1">
    <source>
        <dbReference type="ARBA" id="ARBA00009580"/>
    </source>
</evidence>
<name>A0A8W8NQJ0_MAGGI</name>
<dbReference type="InterPro" id="IPR000001">
    <property type="entry name" value="Kringle"/>
</dbReference>
<dbReference type="SMART" id="SM00194">
    <property type="entry name" value="PTPc"/>
    <property type="match status" value="2"/>
</dbReference>
<comment type="caution">
    <text evidence="7">Lacks conserved residue(s) required for the propagation of feature annotation.</text>
</comment>
<dbReference type="InterPro" id="IPR029021">
    <property type="entry name" value="Prot-tyrosine_phosphatase-like"/>
</dbReference>
<dbReference type="EC" id="3.1.3.48" evidence="2"/>
<feature type="chain" id="PRO_5036445765" description="protein-tyrosine-phosphatase" evidence="10">
    <location>
        <begin position="24"/>
        <end position="1061"/>
    </location>
</feature>
<keyword evidence="9" id="KW-0812">Transmembrane</keyword>
<feature type="region of interest" description="Disordered" evidence="8">
    <location>
        <begin position="433"/>
        <end position="489"/>
    </location>
</feature>
<dbReference type="InterPro" id="IPR016130">
    <property type="entry name" value="Tyr_Pase_AS"/>
</dbReference>
<feature type="domain" description="Tyrosine-protein phosphatase" evidence="11">
    <location>
        <begin position="513"/>
        <end position="766"/>
    </location>
</feature>
<dbReference type="InterPro" id="IPR000387">
    <property type="entry name" value="Tyr_Pase_dom"/>
</dbReference>
<dbReference type="InterPro" id="IPR050348">
    <property type="entry name" value="Protein-Tyr_Phosphatase"/>
</dbReference>
<dbReference type="Gene3D" id="2.170.300.10">
    <property type="entry name" value="Tie2 ligand-binding domain superfamily"/>
    <property type="match status" value="1"/>
</dbReference>
<evidence type="ECO:0000256" key="9">
    <source>
        <dbReference type="SAM" id="Phobius"/>
    </source>
</evidence>
<evidence type="ECO:0000259" key="11">
    <source>
        <dbReference type="PROSITE" id="PS50055"/>
    </source>
</evidence>
<dbReference type="PROSITE" id="PS50070">
    <property type="entry name" value="KRINGLE_2"/>
    <property type="match status" value="1"/>
</dbReference>
<evidence type="ECO:0000313" key="15">
    <source>
        <dbReference type="Proteomes" id="UP000005408"/>
    </source>
</evidence>
<keyword evidence="5" id="KW-1015">Disulfide bond</keyword>
<dbReference type="GO" id="GO:0004725">
    <property type="term" value="F:protein tyrosine phosphatase activity"/>
    <property type="evidence" value="ECO:0007669"/>
    <property type="project" value="UniProtKB-EC"/>
</dbReference>
<dbReference type="SUPFAM" id="SSF52799">
    <property type="entry name" value="(Phosphotyrosine protein) phosphatases II"/>
    <property type="match status" value="2"/>
</dbReference>
<feature type="signal peptide" evidence="10">
    <location>
        <begin position="1"/>
        <end position="23"/>
    </location>
</feature>
<keyword evidence="4" id="KW-0904">Protein phosphatase</keyword>
<organism evidence="14 15">
    <name type="scientific">Magallana gigas</name>
    <name type="common">Pacific oyster</name>
    <name type="synonym">Crassostrea gigas</name>
    <dbReference type="NCBI Taxonomy" id="29159"/>
    <lineage>
        <taxon>Eukaryota</taxon>
        <taxon>Metazoa</taxon>
        <taxon>Spiralia</taxon>
        <taxon>Lophotrochozoa</taxon>
        <taxon>Mollusca</taxon>
        <taxon>Bivalvia</taxon>
        <taxon>Autobranchia</taxon>
        <taxon>Pteriomorphia</taxon>
        <taxon>Ostreida</taxon>
        <taxon>Ostreoidea</taxon>
        <taxon>Ostreidae</taxon>
        <taxon>Magallana</taxon>
    </lineage>
</organism>
<dbReference type="PROSITE" id="PS00383">
    <property type="entry name" value="TYR_PHOSPHATASE_1"/>
    <property type="match status" value="1"/>
</dbReference>
<dbReference type="Proteomes" id="UP000005408">
    <property type="component" value="Unassembled WGS sequence"/>
</dbReference>
<dbReference type="PANTHER" id="PTHR19134:SF562">
    <property type="entry name" value="PROTEIN-TYROSINE-PHOSPHATASE"/>
    <property type="match status" value="1"/>
</dbReference>
<dbReference type="FunFam" id="3.90.190.10:FF:000062">
    <property type="entry name" value="Receptor-type tyrosine-protein phosphatase kappa"/>
    <property type="match status" value="1"/>
</dbReference>
<keyword evidence="10" id="KW-0732">Signal</keyword>
<keyword evidence="3" id="KW-0378">Hydrolase</keyword>